<organism evidence="7 8">
    <name type="scientific">Alicyclobacillus cycloheptanicus</name>
    <dbReference type="NCBI Taxonomy" id="1457"/>
    <lineage>
        <taxon>Bacteria</taxon>
        <taxon>Bacillati</taxon>
        <taxon>Bacillota</taxon>
        <taxon>Bacilli</taxon>
        <taxon>Bacillales</taxon>
        <taxon>Alicyclobacillaceae</taxon>
        <taxon>Alicyclobacillus</taxon>
    </lineage>
</organism>
<feature type="domain" description="TMEM205-like" evidence="6">
    <location>
        <begin position="13"/>
        <end position="111"/>
    </location>
</feature>
<comment type="caution">
    <text evidence="7">The sequence shown here is derived from an EMBL/GenBank/DDBJ whole genome shotgun (WGS) entry which is preliminary data.</text>
</comment>
<protein>
    <recommendedName>
        <fullName evidence="6">TMEM205-like domain-containing protein</fullName>
    </recommendedName>
</protein>
<sequence>MRKFALWLLHLDLSLWFGAGIYFSLMAAEELGRLPLNQFAAAVGLLFPPLFTLMAVTAIVGWVLYAWLGSQSRIVSRSFRAGHIVFLIGVLAALANRLVLLPLLQHVERQMGSFLNATAAQQAQFGMMHGMSLLVHFVGMLMALLAWLCLTLNLRME</sequence>
<dbReference type="InterPro" id="IPR025423">
    <property type="entry name" value="TMEM205-like"/>
</dbReference>
<reference evidence="7 8" key="1">
    <citation type="submission" date="2023-07" db="EMBL/GenBank/DDBJ databases">
        <title>Genomic Encyclopedia of Type Strains, Phase IV (KMG-IV): sequencing the most valuable type-strain genomes for metagenomic binning, comparative biology and taxonomic classification.</title>
        <authorList>
            <person name="Goeker M."/>
        </authorList>
    </citation>
    <scope>NUCLEOTIDE SEQUENCE [LARGE SCALE GENOMIC DNA]</scope>
    <source>
        <strain evidence="7 8">DSM 4006</strain>
    </source>
</reference>
<comment type="subcellular location">
    <subcellularLocation>
        <location evidence="1">Membrane</location>
    </subcellularLocation>
</comment>
<evidence type="ECO:0000313" key="7">
    <source>
        <dbReference type="EMBL" id="MDQ0189004.1"/>
    </source>
</evidence>
<feature type="transmembrane region" description="Helical" evidence="5">
    <location>
        <begin position="80"/>
        <end position="104"/>
    </location>
</feature>
<evidence type="ECO:0000313" key="8">
    <source>
        <dbReference type="Proteomes" id="UP001232973"/>
    </source>
</evidence>
<name>A0ABT9XG07_9BACL</name>
<keyword evidence="3 5" id="KW-1133">Transmembrane helix</keyword>
<evidence type="ECO:0000256" key="2">
    <source>
        <dbReference type="ARBA" id="ARBA00022692"/>
    </source>
</evidence>
<feature type="transmembrane region" description="Helical" evidence="5">
    <location>
        <begin position="7"/>
        <end position="27"/>
    </location>
</feature>
<feature type="transmembrane region" description="Helical" evidence="5">
    <location>
        <begin position="133"/>
        <end position="154"/>
    </location>
</feature>
<proteinExistence type="predicted"/>
<evidence type="ECO:0000259" key="6">
    <source>
        <dbReference type="Pfam" id="PF13664"/>
    </source>
</evidence>
<feature type="transmembrane region" description="Helical" evidence="5">
    <location>
        <begin position="39"/>
        <end position="68"/>
    </location>
</feature>
<keyword evidence="2 5" id="KW-0812">Transmembrane</keyword>
<accession>A0ABT9XG07</accession>
<evidence type="ECO:0000256" key="5">
    <source>
        <dbReference type="SAM" id="Phobius"/>
    </source>
</evidence>
<dbReference type="Proteomes" id="UP001232973">
    <property type="component" value="Unassembled WGS sequence"/>
</dbReference>
<dbReference type="RefSeq" id="WP_274456405.1">
    <property type="nucleotide sequence ID" value="NZ_CP067097.1"/>
</dbReference>
<evidence type="ECO:0000256" key="3">
    <source>
        <dbReference type="ARBA" id="ARBA00022989"/>
    </source>
</evidence>
<keyword evidence="4 5" id="KW-0472">Membrane</keyword>
<dbReference type="EMBL" id="JAUSTP010000003">
    <property type="protein sequence ID" value="MDQ0189004.1"/>
    <property type="molecule type" value="Genomic_DNA"/>
</dbReference>
<evidence type="ECO:0000256" key="1">
    <source>
        <dbReference type="ARBA" id="ARBA00004370"/>
    </source>
</evidence>
<dbReference type="Pfam" id="PF13664">
    <property type="entry name" value="DUF4149"/>
    <property type="match status" value="1"/>
</dbReference>
<evidence type="ECO:0000256" key="4">
    <source>
        <dbReference type="ARBA" id="ARBA00023136"/>
    </source>
</evidence>
<keyword evidence="8" id="KW-1185">Reference proteome</keyword>
<gene>
    <name evidence="7" type="ORF">J2S03_000818</name>
</gene>